<comment type="subcellular location">
    <subcellularLocation>
        <location evidence="1">Membrane</location>
        <topology evidence="1">Single-pass type IV membrane protein</topology>
    </subcellularLocation>
</comment>
<evidence type="ECO:0000256" key="6">
    <source>
        <dbReference type="RuleBase" id="RU003858"/>
    </source>
</evidence>
<evidence type="ECO:0000313" key="11">
    <source>
        <dbReference type="RefSeq" id="XP_065663556.1"/>
    </source>
</evidence>
<keyword evidence="5 8" id="KW-0472">Membrane</keyword>
<dbReference type="InterPro" id="IPR000727">
    <property type="entry name" value="T_SNARE_dom"/>
</dbReference>
<evidence type="ECO:0000256" key="2">
    <source>
        <dbReference type="ARBA" id="ARBA00009063"/>
    </source>
</evidence>
<comment type="similarity">
    <text evidence="2 6">Belongs to the syntaxin family.</text>
</comment>
<dbReference type="Gene3D" id="1.20.58.70">
    <property type="match status" value="1"/>
</dbReference>
<dbReference type="SMART" id="SM00503">
    <property type="entry name" value="SynN"/>
    <property type="match status" value="1"/>
</dbReference>
<dbReference type="InterPro" id="IPR045242">
    <property type="entry name" value="Syntaxin"/>
</dbReference>
<evidence type="ECO:0000256" key="3">
    <source>
        <dbReference type="ARBA" id="ARBA00022692"/>
    </source>
</evidence>
<gene>
    <name evidence="11" type="primary">LOC100214100</name>
</gene>
<evidence type="ECO:0000256" key="1">
    <source>
        <dbReference type="ARBA" id="ARBA00004211"/>
    </source>
</evidence>
<proteinExistence type="inferred from homology"/>
<evidence type="ECO:0000256" key="7">
    <source>
        <dbReference type="SAM" id="Coils"/>
    </source>
</evidence>
<sequence length="296" mass="34876">MKDRLSELRALQQDLPPEYEETKLDMEEPQKEFMDDFFKKINDIQKNIRSIQGNVQEIKKKHNAILFAPRPEKKVEEEMEQLMAEIQQNANIIKLNLKIYLDMEKSIKDQESANMGNFADIRIKKFQLSVLSREFVEAMTEYNNIQNDYRDRCKNRIKRQLQFAGRTVKDDELEEMIESGNPTIFTQGIIIKTQRAKRSCQEIEARHNDIIKLENSIKELLEMFTDMAFFVQSQGEMIDRIEHNVEQAAEFVQKAVGNIKKAVKYKSKARRKWLLISICCAVLLLLFALVIYNFLK</sequence>
<dbReference type="InterPro" id="IPR006011">
    <property type="entry name" value="Syntaxin_N"/>
</dbReference>
<evidence type="ECO:0000256" key="4">
    <source>
        <dbReference type="ARBA" id="ARBA00022989"/>
    </source>
</evidence>
<feature type="domain" description="T-SNARE coiled-coil homology" evidence="9">
    <location>
        <begin position="200"/>
        <end position="262"/>
    </location>
</feature>
<dbReference type="PROSITE" id="PS00914">
    <property type="entry name" value="SYNTAXIN"/>
    <property type="match status" value="1"/>
</dbReference>
<dbReference type="PANTHER" id="PTHR19957:SF307">
    <property type="entry name" value="PROTEIN SSO1-RELATED"/>
    <property type="match status" value="1"/>
</dbReference>
<dbReference type="CDD" id="cd00179">
    <property type="entry name" value="SynN"/>
    <property type="match status" value="1"/>
</dbReference>
<protein>
    <submittedName>
        <fullName evidence="11">Syntaxin-1A isoform X2</fullName>
    </submittedName>
</protein>
<name>A0ABM4CP04_HYDVU</name>
<evidence type="ECO:0000256" key="8">
    <source>
        <dbReference type="SAM" id="Phobius"/>
    </source>
</evidence>
<dbReference type="InterPro" id="IPR010989">
    <property type="entry name" value="SNARE"/>
</dbReference>
<dbReference type="Pfam" id="PF00804">
    <property type="entry name" value="Syntaxin"/>
    <property type="match status" value="1"/>
</dbReference>
<evidence type="ECO:0000256" key="5">
    <source>
        <dbReference type="ARBA" id="ARBA00023136"/>
    </source>
</evidence>
<dbReference type="Pfam" id="PF05739">
    <property type="entry name" value="SNARE"/>
    <property type="match status" value="1"/>
</dbReference>
<dbReference type="GeneID" id="100214100"/>
<dbReference type="InterPro" id="IPR006012">
    <property type="entry name" value="Syntaxin/epimorphin_CS"/>
</dbReference>
<dbReference type="Proteomes" id="UP001652625">
    <property type="component" value="Chromosome 10"/>
</dbReference>
<keyword evidence="7" id="KW-0175">Coiled coil</keyword>
<keyword evidence="3 8" id="KW-0812">Transmembrane</keyword>
<accession>A0ABM4CP04</accession>
<keyword evidence="10" id="KW-1185">Reference proteome</keyword>
<dbReference type="SUPFAM" id="SSF47661">
    <property type="entry name" value="t-snare proteins"/>
    <property type="match status" value="1"/>
</dbReference>
<reference evidence="11" key="1">
    <citation type="submission" date="2025-08" db="UniProtKB">
        <authorList>
            <consortium name="RefSeq"/>
        </authorList>
    </citation>
    <scope>IDENTIFICATION</scope>
</reference>
<dbReference type="SMART" id="SM00397">
    <property type="entry name" value="t_SNARE"/>
    <property type="match status" value="1"/>
</dbReference>
<dbReference type="RefSeq" id="XP_065663556.1">
    <property type="nucleotide sequence ID" value="XM_065807484.1"/>
</dbReference>
<organism evidence="10 11">
    <name type="scientific">Hydra vulgaris</name>
    <name type="common">Hydra</name>
    <name type="synonym">Hydra attenuata</name>
    <dbReference type="NCBI Taxonomy" id="6087"/>
    <lineage>
        <taxon>Eukaryota</taxon>
        <taxon>Metazoa</taxon>
        <taxon>Cnidaria</taxon>
        <taxon>Hydrozoa</taxon>
        <taxon>Hydroidolina</taxon>
        <taxon>Anthoathecata</taxon>
        <taxon>Aplanulata</taxon>
        <taxon>Hydridae</taxon>
        <taxon>Hydra</taxon>
    </lineage>
</organism>
<keyword evidence="4 8" id="KW-1133">Transmembrane helix</keyword>
<dbReference type="Gene3D" id="1.20.5.110">
    <property type="match status" value="1"/>
</dbReference>
<evidence type="ECO:0000259" key="9">
    <source>
        <dbReference type="PROSITE" id="PS50192"/>
    </source>
</evidence>
<dbReference type="PANTHER" id="PTHR19957">
    <property type="entry name" value="SYNTAXIN"/>
    <property type="match status" value="1"/>
</dbReference>
<feature type="transmembrane region" description="Helical" evidence="8">
    <location>
        <begin position="273"/>
        <end position="295"/>
    </location>
</feature>
<evidence type="ECO:0000313" key="10">
    <source>
        <dbReference type="Proteomes" id="UP001652625"/>
    </source>
</evidence>
<feature type="coiled-coil region" evidence="7">
    <location>
        <begin position="41"/>
        <end position="96"/>
    </location>
</feature>
<dbReference type="PROSITE" id="PS50192">
    <property type="entry name" value="T_SNARE"/>
    <property type="match status" value="1"/>
</dbReference>